<gene>
    <name evidence="3" type="ORF">EZS28_002277</name>
</gene>
<reference evidence="3 4" key="1">
    <citation type="submission" date="2019-03" db="EMBL/GenBank/DDBJ databases">
        <title>Single cell metagenomics reveals metabolic interactions within the superorganism composed of flagellate Streblomastix strix and complex community of Bacteroidetes bacteria on its surface.</title>
        <authorList>
            <person name="Treitli S.C."/>
            <person name="Kolisko M."/>
            <person name="Husnik F."/>
            <person name="Keeling P."/>
            <person name="Hampl V."/>
        </authorList>
    </citation>
    <scope>NUCLEOTIDE SEQUENCE [LARGE SCALE GENOMIC DNA]</scope>
    <source>
        <strain evidence="3">ST1C</strain>
    </source>
</reference>
<evidence type="ECO:0000259" key="2">
    <source>
        <dbReference type="Pfam" id="PF16558"/>
    </source>
</evidence>
<dbReference type="AlphaFoldDB" id="A0A5J4X4N2"/>
<dbReference type="Pfam" id="PF16558">
    <property type="entry name" value="AZUL"/>
    <property type="match status" value="1"/>
</dbReference>
<accession>A0A5J4X4N2</accession>
<comment type="caution">
    <text evidence="3">The sequence shown here is derived from an EMBL/GenBank/DDBJ whole genome shotgun (WGS) entry which is preliminary data.</text>
</comment>
<dbReference type="Proteomes" id="UP000324800">
    <property type="component" value="Unassembled WGS sequence"/>
</dbReference>
<feature type="domain" description="Ubiquitin-protein ligase E3A N-terminal zinc-binding" evidence="2">
    <location>
        <begin position="10"/>
        <end position="54"/>
    </location>
</feature>
<dbReference type="EMBL" id="SNRW01000273">
    <property type="protein sequence ID" value="KAA6402194.1"/>
    <property type="molecule type" value="Genomic_DNA"/>
</dbReference>
<protein>
    <recommendedName>
        <fullName evidence="2">Ubiquitin-protein ligase E3A N-terminal zinc-binding domain-containing protein</fullName>
    </recommendedName>
</protein>
<feature type="region of interest" description="Disordered" evidence="1">
    <location>
        <begin position="166"/>
        <end position="202"/>
    </location>
</feature>
<evidence type="ECO:0000313" key="3">
    <source>
        <dbReference type="EMBL" id="KAA6402194.1"/>
    </source>
</evidence>
<evidence type="ECO:0000313" key="4">
    <source>
        <dbReference type="Proteomes" id="UP000324800"/>
    </source>
</evidence>
<organism evidence="3 4">
    <name type="scientific">Streblomastix strix</name>
    <dbReference type="NCBI Taxonomy" id="222440"/>
    <lineage>
        <taxon>Eukaryota</taxon>
        <taxon>Metamonada</taxon>
        <taxon>Preaxostyla</taxon>
        <taxon>Oxymonadida</taxon>
        <taxon>Streblomastigidae</taxon>
        <taxon>Streblomastix</taxon>
    </lineage>
</organism>
<dbReference type="InterPro" id="IPR032353">
    <property type="entry name" value="AZUL"/>
</dbReference>
<name>A0A5J4X4N2_9EUKA</name>
<proteinExistence type="predicted"/>
<evidence type="ECO:0000256" key="1">
    <source>
        <dbReference type="SAM" id="MobiDB-lite"/>
    </source>
</evidence>
<sequence>MDDSLRAEIRHRRFFLSLTRGCFSPLCTNPNCLNSGIIKPSPSEVEEKCQQLIKVESKGYCAIENWVPDHLTLSTFNDLDKFSQEEGTTAGMLILVTKFFSDPKKLAQSFFESENETKNDFINLPDASDSNPRILSQSPSPRILRYIYEQIEKYENYDFKKKDKIKEKEKDNQKEKIKLSSKEKEKDKEKDKDKQNEWKSEEVKERLRECLNKLVSSPVDLALMIEKNHKEKTNAANIHNHLQLFHLHS</sequence>